<dbReference type="OrthoDB" id="3735927at2759"/>
<dbReference type="Proteomes" id="UP000758155">
    <property type="component" value="Unassembled WGS sequence"/>
</dbReference>
<gene>
    <name evidence="1" type="ORF">E8E12_008845</name>
</gene>
<keyword evidence="2" id="KW-1185">Reference proteome</keyword>
<evidence type="ECO:0000313" key="1">
    <source>
        <dbReference type="EMBL" id="KAF3042962.1"/>
    </source>
</evidence>
<dbReference type="AlphaFoldDB" id="A0A9P4WVH5"/>
<sequence length="107" mass="11890">MQIITPIPEALLALRFHLVLLNIALLIRHHYSVYGKRIDSNDISLVAKNWAARKEDLGKVGAAVFVIANGYSKTLLRTLAEKDNNVIDKLAGEADEQLQQFFSGICV</sequence>
<reference evidence="1" key="1">
    <citation type="submission" date="2019-04" db="EMBL/GenBank/DDBJ databases">
        <title>Sequencing of skin fungus with MAO and IRED activity.</title>
        <authorList>
            <person name="Marsaioli A.J."/>
            <person name="Bonatto J.M.C."/>
            <person name="Reis Junior O."/>
        </authorList>
    </citation>
    <scope>NUCLEOTIDE SEQUENCE</scope>
    <source>
        <strain evidence="1">28M1</strain>
    </source>
</reference>
<protein>
    <submittedName>
        <fullName evidence="1">Uncharacterized protein</fullName>
    </submittedName>
</protein>
<accession>A0A9P4WVH5</accession>
<name>A0A9P4WVH5_9PLEO</name>
<proteinExistence type="predicted"/>
<dbReference type="EMBL" id="SWKV01000014">
    <property type="protein sequence ID" value="KAF3042962.1"/>
    <property type="molecule type" value="Genomic_DNA"/>
</dbReference>
<organism evidence="1 2">
    <name type="scientific">Didymella heteroderae</name>
    <dbReference type="NCBI Taxonomy" id="1769908"/>
    <lineage>
        <taxon>Eukaryota</taxon>
        <taxon>Fungi</taxon>
        <taxon>Dikarya</taxon>
        <taxon>Ascomycota</taxon>
        <taxon>Pezizomycotina</taxon>
        <taxon>Dothideomycetes</taxon>
        <taxon>Pleosporomycetidae</taxon>
        <taxon>Pleosporales</taxon>
        <taxon>Pleosporineae</taxon>
        <taxon>Didymellaceae</taxon>
        <taxon>Didymella</taxon>
    </lineage>
</organism>
<evidence type="ECO:0000313" key="2">
    <source>
        <dbReference type="Proteomes" id="UP000758155"/>
    </source>
</evidence>
<comment type="caution">
    <text evidence="1">The sequence shown here is derived from an EMBL/GenBank/DDBJ whole genome shotgun (WGS) entry which is preliminary data.</text>
</comment>